<dbReference type="Pfam" id="PF00440">
    <property type="entry name" value="TetR_N"/>
    <property type="match status" value="1"/>
</dbReference>
<comment type="caution">
    <text evidence="6">The sequence shown here is derived from an EMBL/GenBank/DDBJ whole genome shotgun (WGS) entry which is preliminary data.</text>
</comment>
<name>A0A917A8J0_9RHOB</name>
<protein>
    <recommendedName>
        <fullName evidence="5">HTH tetR-type domain-containing protein</fullName>
    </recommendedName>
</protein>
<gene>
    <name evidence="6" type="ORF">GCM10011360_22540</name>
</gene>
<dbReference type="PANTHER" id="PTHR30055:SF234">
    <property type="entry name" value="HTH-TYPE TRANSCRIPTIONAL REGULATOR BETI"/>
    <property type="match status" value="1"/>
</dbReference>
<evidence type="ECO:0000256" key="3">
    <source>
        <dbReference type="ARBA" id="ARBA00023163"/>
    </source>
</evidence>
<dbReference type="GO" id="GO:0003700">
    <property type="term" value="F:DNA-binding transcription factor activity"/>
    <property type="evidence" value="ECO:0007669"/>
    <property type="project" value="TreeGrafter"/>
</dbReference>
<evidence type="ECO:0000313" key="6">
    <source>
        <dbReference type="EMBL" id="GGE34179.1"/>
    </source>
</evidence>
<keyword evidence="7" id="KW-1185">Reference proteome</keyword>
<dbReference type="Pfam" id="PF17918">
    <property type="entry name" value="TetR_C_15"/>
    <property type="match status" value="1"/>
</dbReference>
<keyword evidence="3" id="KW-0804">Transcription</keyword>
<reference evidence="7" key="1">
    <citation type="journal article" date="2019" name="Int. J. Syst. Evol. Microbiol.">
        <title>The Global Catalogue of Microorganisms (GCM) 10K type strain sequencing project: providing services to taxonomists for standard genome sequencing and annotation.</title>
        <authorList>
            <consortium name="The Broad Institute Genomics Platform"/>
            <consortium name="The Broad Institute Genome Sequencing Center for Infectious Disease"/>
            <person name="Wu L."/>
            <person name="Ma J."/>
        </authorList>
    </citation>
    <scope>NUCLEOTIDE SEQUENCE [LARGE SCALE GENOMIC DNA]</scope>
    <source>
        <strain evidence="7">CGMCC 1.12664</strain>
    </source>
</reference>
<keyword evidence="1" id="KW-0805">Transcription regulation</keyword>
<feature type="DNA-binding region" description="H-T-H motif" evidence="4">
    <location>
        <begin position="43"/>
        <end position="62"/>
    </location>
</feature>
<dbReference type="EMBL" id="BMFJ01000001">
    <property type="protein sequence ID" value="GGE34179.1"/>
    <property type="molecule type" value="Genomic_DNA"/>
</dbReference>
<feature type="domain" description="HTH tetR-type" evidence="5">
    <location>
        <begin position="20"/>
        <end position="80"/>
    </location>
</feature>
<dbReference type="PRINTS" id="PR00455">
    <property type="entry name" value="HTHTETR"/>
</dbReference>
<evidence type="ECO:0000256" key="2">
    <source>
        <dbReference type="ARBA" id="ARBA00023125"/>
    </source>
</evidence>
<evidence type="ECO:0000256" key="1">
    <source>
        <dbReference type="ARBA" id="ARBA00023015"/>
    </source>
</evidence>
<keyword evidence="2 4" id="KW-0238">DNA-binding</keyword>
<proteinExistence type="predicted"/>
<dbReference type="GO" id="GO:0000976">
    <property type="term" value="F:transcription cis-regulatory region binding"/>
    <property type="evidence" value="ECO:0007669"/>
    <property type="project" value="TreeGrafter"/>
</dbReference>
<sequence>MVPEMTDLNPRKAPVQRRSAATVEALHTAAIQVLVREGLARCTTTRVAERAGASVGSLYQYYPNRDALLSAVLEEHLTRVADAVAGACIAARGCPIGEMAGTLVRALLSAKLADREESRALYSVAGERGGPMLVRAAHDRMIADVACLLKTAPDRRVRQPEVVASVLLNALFGPITSVLKDQTPARLEAHLEAELIRVASSYLRAAPTG</sequence>
<dbReference type="InterPro" id="IPR041669">
    <property type="entry name" value="TetR_C_15"/>
</dbReference>
<dbReference type="AlphaFoldDB" id="A0A917A8J0"/>
<evidence type="ECO:0000313" key="7">
    <source>
        <dbReference type="Proteomes" id="UP000612855"/>
    </source>
</evidence>
<dbReference type="SUPFAM" id="SSF46689">
    <property type="entry name" value="Homeodomain-like"/>
    <property type="match status" value="1"/>
</dbReference>
<dbReference type="Proteomes" id="UP000612855">
    <property type="component" value="Unassembled WGS sequence"/>
</dbReference>
<dbReference type="PROSITE" id="PS50977">
    <property type="entry name" value="HTH_TETR_2"/>
    <property type="match status" value="1"/>
</dbReference>
<accession>A0A917A8J0</accession>
<dbReference type="InterPro" id="IPR009057">
    <property type="entry name" value="Homeodomain-like_sf"/>
</dbReference>
<dbReference type="PANTHER" id="PTHR30055">
    <property type="entry name" value="HTH-TYPE TRANSCRIPTIONAL REGULATOR RUTR"/>
    <property type="match status" value="1"/>
</dbReference>
<evidence type="ECO:0000259" key="5">
    <source>
        <dbReference type="PROSITE" id="PS50977"/>
    </source>
</evidence>
<organism evidence="6 7">
    <name type="scientific">Primorskyibacter flagellatus</name>
    <dbReference type="NCBI Taxonomy" id="1387277"/>
    <lineage>
        <taxon>Bacteria</taxon>
        <taxon>Pseudomonadati</taxon>
        <taxon>Pseudomonadota</taxon>
        <taxon>Alphaproteobacteria</taxon>
        <taxon>Rhodobacterales</taxon>
        <taxon>Roseobacteraceae</taxon>
        <taxon>Primorskyibacter</taxon>
    </lineage>
</organism>
<evidence type="ECO:0000256" key="4">
    <source>
        <dbReference type="PROSITE-ProRule" id="PRU00335"/>
    </source>
</evidence>
<dbReference type="InterPro" id="IPR001647">
    <property type="entry name" value="HTH_TetR"/>
</dbReference>
<dbReference type="InterPro" id="IPR050109">
    <property type="entry name" value="HTH-type_TetR-like_transc_reg"/>
</dbReference>
<dbReference type="Gene3D" id="1.10.357.10">
    <property type="entry name" value="Tetracycline Repressor, domain 2"/>
    <property type="match status" value="1"/>
</dbReference>